<gene>
    <name evidence="9" type="ORF">BG844_11780</name>
</gene>
<comment type="subcellular location">
    <subcellularLocation>
        <location evidence="1">Membrane</location>
        <topology evidence="1">Multi-pass membrane protein</topology>
    </subcellularLocation>
</comment>
<feature type="transmembrane region" description="Helical" evidence="7">
    <location>
        <begin position="480"/>
        <end position="500"/>
    </location>
</feature>
<evidence type="ECO:0000256" key="5">
    <source>
        <dbReference type="ARBA" id="ARBA00022989"/>
    </source>
</evidence>
<dbReference type="InterPro" id="IPR029044">
    <property type="entry name" value="Nucleotide-diphossugar_trans"/>
</dbReference>
<feature type="transmembrane region" description="Helical" evidence="7">
    <location>
        <begin position="401"/>
        <end position="420"/>
    </location>
</feature>
<feature type="domain" description="Glycosyltransferase 2-like" evidence="8">
    <location>
        <begin position="156"/>
        <end position="347"/>
    </location>
</feature>
<feature type="transmembrane region" description="Helical" evidence="7">
    <location>
        <begin position="12"/>
        <end position="34"/>
    </location>
</feature>
<accession>A0A1K0FMK0</accession>
<evidence type="ECO:0000256" key="7">
    <source>
        <dbReference type="SAM" id="Phobius"/>
    </source>
</evidence>
<evidence type="ECO:0000256" key="4">
    <source>
        <dbReference type="ARBA" id="ARBA00022692"/>
    </source>
</evidence>
<evidence type="ECO:0000256" key="3">
    <source>
        <dbReference type="ARBA" id="ARBA00022679"/>
    </source>
</evidence>
<evidence type="ECO:0000256" key="2">
    <source>
        <dbReference type="ARBA" id="ARBA00022676"/>
    </source>
</evidence>
<dbReference type="EMBL" id="MEIA01000120">
    <property type="protein sequence ID" value="OJF14061.1"/>
    <property type="molecule type" value="Genomic_DNA"/>
</dbReference>
<evidence type="ECO:0000313" key="9">
    <source>
        <dbReference type="EMBL" id="OJF14061.1"/>
    </source>
</evidence>
<evidence type="ECO:0000313" key="10">
    <source>
        <dbReference type="Proteomes" id="UP000182486"/>
    </source>
</evidence>
<dbReference type="SUPFAM" id="SSF53448">
    <property type="entry name" value="Nucleotide-diphospho-sugar transferases"/>
    <property type="match status" value="1"/>
</dbReference>
<organism evidence="9 10">
    <name type="scientific">Couchioplanes caeruleus subsp. caeruleus</name>
    <dbReference type="NCBI Taxonomy" id="56427"/>
    <lineage>
        <taxon>Bacteria</taxon>
        <taxon>Bacillati</taxon>
        <taxon>Actinomycetota</taxon>
        <taxon>Actinomycetes</taxon>
        <taxon>Micromonosporales</taxon>
        <taxon>Micromonosporaceae</taxon>
        <taxon>Couchioplanes</taxon>
    </lineage>
</organism>
<keyword evidence="2" id="KW-0328">Glycosyltransferase</keyword>
<name>A0A1K0FMK0_9ACTN</name>
<feature type="transmembrane region" description="Helical" evidence="7">
    <location>
        <begin position="326"/>
        <end position="353"/>
    </location>
</feature>
<evidence type="ECO:0000259" key="8">
    <source>
        <dbReference type="Pfam" id="PF13632"/>
    </source>
</evidence>
<feature type="transmembrane region" description="Helical" evidence="7">
    <location>
        <begin position="365"/>
        <end position="389"/>
    </location>
</feature>
<dbReference type="InterPro" id="IPR050321">
    <property type="entry name" value="Glycosyltr_2/OpgH_subfam"/>
</dbReference>
<keyword evidence="4 7" id="KW-0812">Transmembrane</keyword>
<dbReference type="GO" id="GO:0016020">
    <property type="term" value="C:membrane"/>
    <property type="evidence" value="ECO:0007669"/>
    <property type="project" value="UniProtKB-SubCell"/>
</dbReference>
<protein>
    <recommendedName>
        <fullName evidence="8">Glycosyltransferase 2-like domain-containing protein</fullName>
    </recommendedName>
</protein>
<dbReference type="Proteomes" id="UP000182486">
    <property type="component" value="Unassembled WGS sequence"/>
</dbReference>
<dbReference type="InterPro" id="IPR001173">
    <property type="entry name" value="Glyco_trans_2-like"/>
</dbReference>
<dbReference type="RefSeq" id="WP_071805189.1">
    <property type="nucleotide sequence ID" value="NZ_MEIA01000120.1"/>
</dbReference>
<proteinExistence type="predicted"/>
<reference evidence="9 10" key="1">
    <citation type="submission" date="2016-09" db="EMBL/GenBank/DDBJ databases">
        <title>Couchioplanes caeruleus draft genome sequence.</title>
        <authorList>
            <person name="Sheehan J."/>
            <person name="Caffrey P."/>
        </authorList>
    </citation>
    <scope>NUCLEOTIDE SEQUENCE [LARGE SCALE GENOMIC DNA]</scope>
    <source>
        <strain evidence="9 10">DSM 43634</strain>
    </source>
</reference>
<dbReference type="PANTHER" id="PTHR43867:SF2">
    <property type="entry name" value="CELLULOSE SYNTHASE CATALYTIC SUBUNIT A [UDP-FORMING]"/>
    <property type="match status" value="1"/>
</dbReference>
<dbReference type="Gene3D" id="3.90.550.10">
    <property type="entry name" value="Spore Coat Polysaccharide Biosynthesis Protein SpsA, Chain A"/>
    <property type="match status" value="1"/>
</dbReference>
<dbReference type="PANTHER" id="PTHR43867">
    <property type="entry name" value="CELLULOSE SYNTHASE CATALYTIC SUBUNIT A [UDP-FORMING]"/>
    <property type="match status" value="1"/>
</dbReference>
<dbReference type="GO" id="GO:0016757">
    <property type="term" value="F:glycosyltransferase activity"/>
    <property type="evidence" value="ECO:0007669"/>
    <property type="project" value="UniProtKB-KW"/>
</dbReference>
<dbReference type="AlphaFoldDB" id="A0A1K0FMK0"/>
<evidence type="ECO:0000256" key="6">
    <source>
        <dbReference type="ARBA" id="ARBA00023136"/>
    </source>
</evidence>
<comment type="caution">
    <text evidence="9">The sequence shown here is derived from an EMBL/GenBank/DDBJ whole genome shotgun (WGS) entry which is preliminary data.</text>
</comment>
<keyword evidence="3" id="KW-0808">Transferase</keyword>
<dbReference type="Pfam" id="PF13632">
    <property type="entry name" value="Glyco_trans_2_3"/>
    <property type="match status" value="1"/>
</dbReference>
<evidence type="ECO:0000256" key="1">
    <source>
        <dbReference type="ARBA" id="ARBA00004141"/>
    </source>
</evidence>
<keyword evidence="10" id="KW-1185">Reference proteome</keyword>
<keyword evidence="5 7" id="KW-1133">Transmembrane helix</keyword>
<keyword evidence="6 7" id="KW-0472">Membrane</keyword>
<sequence length="502" mass="55554">MVVELLWLPVPVLLSLYFAFFAAYNYAYAAGALLRRRPRTVPLRTDARVAVVIVSFNERKVIADTVAACERLTFPHKTIVVGDDSKDPETVALLRRLATERDCVRVPGARYNDTDVELWESDGFVLFHRFHNAGFKAGNLKTLEGYLRGRGFDYMYLLDADWRPQADALERCLEVIEADPATAYVQAKRLYHYGRRDHFQRCLAINEEACYLVDLAGRQQLGQMILFSGCCALFDLSALYAVGGFQAGHLTEDIDLSNRFYLAGYRGVYLEEVANVGEVPPNYQAFRRQQERWAIGSARTCKEYFLPVLRSELDLWTKLSLLRQNAYFTAALGVEASVLWSLLVAVAAVVGAGRGGATPTFDGPLRVVAYTLVPTALVALLSCVLPLVVGVVKKRDWISLLYIPAACWIALSVVHTYAIANVKGFRNLAQTWFVTPKTNRRRGPVAVRGARRIRALNGATLLALAAAYLAAFRADAGATGAALATVYALVWIPSLVIASLKS</sequence>